<protein>
    <submittedName>
        <fullName evidence="3">Uncharacterized protein LOC104774482</fullName>
    </submittedName>
</protein>
<proteinExistence type="predicted"/>
<dbReference type="Proteomes" id="UP000694864">
    <property type="component" value="Unplaced"/>
</dbReference>
<evidence type="ECO:0000313" key="3">
    <source>
        <dbReference type="RefSeq" id="XP_010497379.1"/>
    </source>
</evidence>
<evidence type="ECO:0000313" key="2">
    <source>
        <dbReference type="Proteomes" id="UP000694864"/>
    </source>
</evidence>
<feature type="region of interest" description="Disordered" evidence="1">
    <location>
        <begin position="1"/>
        <end position="88"/>
    </location>
</feature>
<dbReference type="GeneID" id="104774482"/>
<accession>A0ABM0Y8Z2</accession>
<keyword evidence="2" id="KW-1185">Reference proteome</keyword>
<reference evidence="2" key="1">
    <citation type="journal article" date="2014" name="Nat. Commun.">
        <title>The emerging biofuel crop Camelina sativa retains a highly undifferentiated hexaploid genome structure.</title>
        <authorList>
            <person name="Kagale S."/>
            <person name="Koh C."/>
            <person name="Nixon J."/>
            <person name="Bollina V."/>
            <person name="Clarke W.E."/>
            <person name="Tuteja R."/>
            <person name="Spillane C."/>
            <person name="Robinson S.J."/>
            <person name="Links M.G."/>
            <person name="Clarke C."/>
            <person name="Higgins E.E."/>
            <person name="Huebert T."/>
            <person name="Sharpe A.G."/>
            <person name="Parkin I.A."/>
        </authorList>
    </citation>
    <scope>NUCLEOTIDE SEQUENCE [LARGE SCALE GENOMIC DNA]</scope>
    <source>
        <strain evidence="2">cv. DH55</strain>
    </source>
</reference>
<name>A0ABM0Y8Z2_CAMSA</name>
<feature type="non-terminal residue" evidence="3">
    <location>
        <position position="1"/>
    </location>
</feature>
<dbReference type="RefSeq" id="XP_010497379.1">
    <property type="nucleotide sequence ID" value="XM_010499077.1"/>
</dbReference>
<reference evidence="3" key="2">
    <citation type="submission" date="2025-08" db="UniProtKB">
        <authorList>
            <consortium name="RefSeq"/>
        </authorList>
    </citation>
    <scope>IDENTIFICATION</scope>
    <source>
        <tissue evidence="3">Leaf</tissue>
    </source>
</reference>
<sequence>HVGNFHFDGPVGNWSPLDGKIENGGNSELEDNAANGLDRENNNMSEPVTIKTDKESESEDFYDPGASASFTSNTEVEGDAGEEGSQRLATPVGEFYDAWDELSTDSGMQSSVNNIESELREIRLTLLMEIEKRKQTEESLEQMQIHWQRLREQLAQVGLFVPIDPTASTNNMNLAEELRC</sequence>
<gene>
    <name evidence="3" type="primary">LOC104774482</name>
</gene>
<dbReference type="PANTHER" id="PTHR35490">
    <property type="entry name" value="BACTERIOPHAGE N4 ADSORPTION B PROTEIN"/>
    <property type="match status" value="1"/>
</dbReference>
<organism evidence="2 3">
    <name type="scientific">Camelina sativa</name>
    <name type="common">False flax</name>
    <name type="synonym">Myagrum sativum</name>
    <dbReference type="NCBI Taxonomy" id="90675"/>
    <lineage>
        <taxon>Eukaryota</taxon>
        <taxon>Viridiplantae</taxon>
        <taxon>Streptophyta</taxon>
        <taxon>Embryophyta</taxon>
        <taxon>Tracheophyta</taxon>
        <taxon>Spermatophyta</taxon>
        <taxon>Magnoliopsida</taxon>
        <taxon>eudicotyledons</taxon>
        <taxon>Gunneridae</taxon>
        <taxon>Pentapetalae</taxon>
        <taxon>rosids</taxon>
        <taxon>malvids</taxon>
        <taxon>Brassicales</taxon>
        <taxon>Brassicaceae</taxon>
        <taxon>Camelineae</taxon>
        <taxon>Camelina</taxon>
    </lineage>
</organism>
<dbReference type="PANTHER" id="PTHR35490:SF2">
    <property type="entry name" value="BACTERIOPHAGE N4 ADSORPTION B PROTEIN"/>
    <property type="match status" value="1"/>
</dbReference>
<evidence type="ECO:0000256" key="1">
    <source>
        <dbReference type="SAM" id="MobiDB-lite"/>
    </source>
</evidence>
<feature type="non-terminal residue" evidence="3">
    <location>
        <position position="180"/>
    </location>
</feature>